<comment type="subcellular location">
    <subcellularLocation>
        <location evidence="1 7">Cell membrane</location>
        <topology evidence="1 7">Multi-pass membrane protein</topology>
    </subcellularLocation>
</comment>
<keyword evidence="3" id="KW-1003">Cell membrane</keyword>
<dbReference type="Proteomes" id="UP001500655">
    <property type="component" value="Unassembled WGS sequence"/>
</dbReference>
<dbReference type="Gene3D" id="1.10.3720.10">
    <property type="entry name" value="MetI-like"/>
    <property type="match status" value="1"/>
</dbReference>
<evidence type="ECO:0000256" key="7">
    <source>
        <dbReference type="RuleBase" id="RU363032"/>
    </source>
</evidence>
<protein>
    <submittedName>
        <fullName evidence="9">ABC transporter permease</fullName>
    </submittedName>
</protein>
<evidence type="ECO:0000256" key="3">
    <source>
        <dbReference type="ARBA" id="ARBA00022475"/>
    </source>
</evidence>
<reference evidence="10" key="1">
    <citation type="journal article" date="2019" name="Int. J. Syst. Evol. Microbiol.">
        <title>The Global Catalogue of Microorganisms (GCM) 10K type strain sequencing project: providing services to taxonomists for standard genome sequencing and annotation.</title>
        <authorList>
            <consortium name="The Broad Institute Genomics Platform"/>
            <consortium name="The Broad Institute Genome Sequencing Center for Infectious Disease"/>
            <person name="Wu L."/>
            <person name="Ma J."/>
        </authorList>
    </citation>
    <scope>NUCLEOTIDE SEQUENCE [LARGE SCALE GENOMIC DNA]</scope>
    <source>
        <strain evidence="10">JCM 13249</strain>
    </source>
</reference>
<evidence type="ECO:0000256" key="6">
    <source>
        <dbReference type="ARBA" id="ARBA00023136"/>
    </source>
</evidence>
<dbReference type="CDD" id="cd06261">
    <property type="entry name" value="TM_PBP2"/>
    <property type="match status" value="1"/>
</dbReference>
<keyword evidence="5 7" id="KW-1133">Transmembrane helix</keyword>
<evidence type="ECO:0000256" key="2">
    <source>
        <dbReference type="ARBA" id="ARBA00022448"/>
    </source>
</evidence>
<comment type="caution">
    <text evidence="9">The sequence shown here is derived from an EMBL/GenBank/DDBJ whole genome shotgun (WGS) entry which is preliminary data.</text>
</comment>
<dbReference type="PANTHER" id="PTHR43163">
    <property type="entry name" value="DIPEPTIDE TRANSPORT SYSTEM PERMEASE PROTEIN DPPB-RELATED"/>
    <property type="match status" value="1"/>
</dbReference>
<gene>
    <name evidence="9" type="ORF">GCM10009681_38740</name>
</gene>
<dbReference type="PANTHER" id="PTHR43163:SF6">
    <property type="entry name" value="DIPEPTIDE TRANSPORT SYSTEM PERMEASE PROTEIN DPPB-RELATED"/>
    <property type="match status" value="1"/>
</dbReference>
<feature type="transmembrane region" description="Helical" evidence="7">
    <location>
        <begin position="192"/>
        <end position="213"/>
    </location>
</feature>
<keyword evidence="10" id="KW-1185">Reference proteome</keyword>
<evidence type="ECO:0000256" key="5">
    <source>
        <dbReference type="ARBA" id="ARBA00022989"/>
    </source>
</evidence>
<dbReference type="PROSITE" id="PS50928">
    <property type="entry name" value="ABC_TM1"/>
    <property type="match status" value="1"/>
</dbReference>
<dbReference type="InterPro" id="IPR045621">
    <property type="entry name" value="BPD_transp_1_N"/>
</dbReference>
<feature type="domain" description="ABC transmembrane type-1" evidence="8">
    <location>
        <begin position="111"/>
        <end position="320"/>
    </location>
</feature>
<keyword evidence="4 7" id="KW-0812">Transmembrane</keyword>
<evidence type="ECO:0000313" key="9">
    <source>
        <dbReference type="EMBL" id="GAA1763915.1"/>
    </source>
</evidence>
<dbReference type="Pfam" id="PF19300">
    <property type="entry name" value="BPD_transp_1_N"/>
    <property type="match status" value="1"/>
</dbReference>
<dbReference type="EMBL" id="BAAALS010000019">
    <property type="protein sequence ID" value="GAA1763915.1"/>
    <property type="molecule type" value="Genomic_DNA"/>
</dbReference>
<accession>A0ABP4WZB1</accession>
<dbReference type="InterPro" id="IPR035906">
    <property type="entry name" value="MetI-like_sf"/>
</dbReference>
<evidence type="ECO:0000313" key="10">
    <source>
        <dbReference type="Proteomes" id="UP001500655"/>
    </source>
</evidence>
<comment type="similarity">
    <text evidence="7">Belongs to the binding-protein-dependent transport system permease family.</text>
</comment>
<proteinExistence type="inferred from homology"/>
<dbReference type="RefSeq" id="WP_344083699.1">
    <property type="nucleotide sequence ID" value="NZ_BAAALS010000019.1"/>
</dbReference>
<keyword evidence="2 7" id="KW-0813">Transport</keyword>
<dbReference type="Pfam" id="PF00528">
    <property type="entry name" value="BPD_transp_1"/>
    <property type="match status" value="1"/>
</dbReference>
<dbReference type="InterPro" id="IPR000515">
    <property type="entry name" value="MetI-like"/>
</dbReference>
<feature type="transmembrane region" description="Helical" evidence="7">
    <location>
        <begin position="147"/>
        <end position="172"/>
    </location>
</feature>
<evidence type="ECO:0000259" key="8">
    <source>
        <dbReference type="PROSITE" id="PS50928"/>
    </source>
</evidence>
<sequence>MLRFAVRRVLLAVLTLFAISVAAFSLFFLGPADPAATMCGSKLCDPATHARITHDLGLDQPAINQYAAYMRGVFVGRTIGSGETAIDCPAPCLGVSFRTREPVTQILARAFPVTISIVLGAAVVYLVVGVGLGMLSAIRRGSFIDRTAVGFSLSFASMQIYFLGLLLAYLLVWKTGLLPRPQYISPTESITGWMGGMLLPWITLGLINSAIYARLARAQMLETLSEDFIRTARAKGLPIKRVYLKHAFRAAVTPLVTIAGLDLGTQLGGVVITETTFTMQGAGRTAVLAVFQQNLPIIMATVLLAAVIIVMMNVIVDMLYAVIDPRVRLS</sequence>
<feature type="transmembrane region" description="Helical" evidence="7">
    <location>
        <begin position="110"/>
        <end position="135"/>
    </location>
</feature>
<feature type="transmembrane region" description="Helical" evidence="7">
    <location>
        <begin position="297"/>
        <end position="323"/>
    </location>
</feature>
<dbReference type="SUPFAM" id="SSF161098">
    <property type="entry name" value="MetI-like"/>
    <property type="match status" value="1"/>
</dbReference>
<name>A0ABP4WZB1_9ACTN</name>
<organism evidence="9 10">
    <name type="scientific">Luedemannella helvata</name>
    <dbReference type="NCBI Taxonomy" id="349315"/>
    <lineage>
        <taxon>Bacteria</taxon>
        <taxon>Bacillati</taxon>
        <taxon>Actinomycetota</taxon>
        <taxon>Actinomycetes</taxon>
        <taxon>Micromonosporales</taxon>
        <taxon>Micromonosporaceae</taxon>
        <taxon>Luedemannella</taxon>
    </lineage>
</organism>
<keyword evidence="6 7" id="KW-0472">Membrane</keyword>
<evidence type="ECO:0000256" key="4">
    <source>
        <dbReference type="ARBA" id="ARBA00022692"/>
    </source>
</evidence>
<evidence type="ECO:0000256" key="1">
    <source>
        <dbReference type="ARBA" id="ARBA00004651"/>
    </source>
</evidence>